<feature type="transmembrane region" description="Helical" evidence="9">
    <location>
        <begin position="98"/>
        <end position="121"/>
    </location>
</feature>
<accession>A0A485L1V6</accession>
<dbReference type="GO" id="GO:0005509">
    <property type="term" value="F:calcium ion binding"/>
    <property type="evidence" value="ECO:0007669"/>
    <property type="project" value="InterPro"/>
</dbReference>
<feature type="transmembrane region" description="Helical" evidence="9">
    <location>
        <begin position="677"/>
        <end position="697"/>
    </location>
</feature>
<feature type="transmembrane region" description="Helical" evidence="9">
    <location>
        <begin position="142"/>
        <end position="161"/>
    </location>
</feature>
<feature type="domain" description="EF-hand" evidence="10">
    <location>
        <begin position="406"/>
        <end position="441"/>
    </location>
</feature>
<dbReference type="InterPro" id="IPR005821">
    <property type="entry name" value="Ion_trans_dom"/>
</dbReference>
<gene>
    <name evidence="12" type="primary">Aste57867_14483</name>
    <name evidence="11" type="ORF">As57867_014429</name>
    <name evidence="12" type="ORF">ASTE57867_14483</name>
</gene>
<name>A0A485L1V6_9STRA</name>
<feature type="transmembrane region" description="Helical" evidence="9">
    <location>
        <begin position="58"/>
        <end position="78"/>
    </location>
</feature>
<dbReference type="Gene3D" id="1.10.287.70">
    <property type="match status" value="2"/>
</dbReference>
<feature type="transmembrane region" description="Helical" evidence="9">
    <location>
        <begin position="204"/>
        <end position="223"/>
    </location>
</feature>
<evidence type="ECO:0000256" key="8">
    <source>
        <dbReference type="SAM" id="MobiDB-lite"/>
    </source>
</evidence>
<evidence type="ECO:0000256" key="6">
    <source>
        <dbReference type="ARBA" id="ARBA00022989"/>
    </source>
</evidence>
<evidence type="ECO:0000313" key="12">
    <source>
        <dbReference type="EMBL" id="VFT91305.1"/>
    </source>
</evidence>
<comment type="similarity">
    <text evidence="2">Belongs to the calcium channel alpha-1 subunit (TC 1.A.1.11) family. Two pore calcium channel subfamily.</text>
</comment>
<dbReference type="InterPro" id="IPR044581">
    <property type="entry name" value="TPC1_plant"/>
</dbReference>
<feature type="transmembrane region" description="Helical" evidence="9">
    <location>
        <begin position="265"/>
        <end position="285"/>
    </location>
</feature>
<dbReference type="AlphaFoldDB" id="A0A485L1V6"/>
<comment type="subunit">
    <text evidence="3">Homodimer.</text>
</comment>
<evidence type="ECO:0000256" key="5">
    <source>
        <dbReference type="ARBA" id="ARBA00022882"/>
    </source>
</evidence>
<dbReference type="EMBL" id="VJMH01005543">
    <property type="protein sequence ID" value="KAF0694644.1"/>
    <property type="molecule type" value="Genomic_DNA"/>
</dbReference>
<feature type="transmembrane region" description="Helical" evidence="9">
    <location>
        <begin position="703"/>
        <end position="726"/>
    </location>
</feature>
<dbReference type="GO" id="GO:0005245">
    <property type="term" value="F:voltage-gated calcium channel activity"/>
    <property type="evidence" value="ECO:0007669"/>
    <property type="project" value="InterPro"/>
</dbReference>
<dbReference type="Pfam" id="PF00520">
    <property type="entry name" value="Ion_trans"/>
    <property type="match status" value="2"/>
</dbReference>
<feature type="region of interest" description="Disordered" evidence="8">
    <location>
        <begin position="328"/>
        <end position="379"/>
    </location>
</feature>
<keyword evidence="7 9" id="KW-0472">Membrane</keyword>
<feature type="transmembrane region" description="Helical" evidence="9">
    <location>
        <begin position="645"/>
        <end position="665"/>
    </location>
</feature>
<dbReference type="SUPFAM" id="SSF47473">
    <property type="entry name" value="EF-hand"/>
    <property type="match status" value="1"/>
</dbReference>
<keyword evidence="13" id="KW-1185">Reference proteome</keyword>
<evidence type="ECO:0000313" key="13">
    <source>
        <dbReference type="Proteomes" id="UP000332933"/>
    </source>
</evidence>
<dbReference type="SUPFAM" id="SSF81324">
    <property type="entry name" value="Voltage-gated potassium channels"/>
    <property type="match status" value="2"/>
</dbReference>
<keyword evidence="5" id="KW-0407">Ion channel</keyword>
<evidence type="ECO:0000256" key="3">
    <source>
        <dbReference type="ARBA" id="ARBA00011738"/>
    </source>
</evidence>
<dbReference type="Proteomes" id="UP000332933">
    <property type="component" value="Unassembled WGS sequence"/>
</dbReference>
<reference evidence="11" key="2">
    <citation type="submission" date="2019-06" db="EMBL/GenBank/DDBJ databases">
        <title>Genomics analysis of Aphanomyces spp. identifies a new class of oomycete effector associated with host adaptation.</title>
        <authorList>
            <person name="Gaulin E."/>
        </authorList>
    </citation>
    <scope>NUCLEOTIDE SEQUENCE</scope>
    <source>
        <strain evidence="11">CBS 578.67</strain>
    </source>
</reference>
<dbReference type="GO" id="GO:0034702">
    <property type="term" value="C:monoatomic ion channel complex"/>
    <property type="evidence" value="ECO:0007669"/>
    <property type="project" value="UniProtKB-KW"/>
</dbReference>
<keyword evidence="4 9" id="KW-0812">Transmembrane</keyword>
<feature type="transmembrane region" description="Helical" evidence="9">
    <location>
        <begin position="167"/>
        <end position="184"/>
    </location>
</feature>
<evidence type="ECO:0000259" key="10">
    <source>
        <dbReference type="PROSITE" id="PS50222"/>
    </source>
</evidence>
<dbReference type="InterPro" id="IPR027359">
    <property type="entry name" value="Volt_channel_dom_sf"/>
</dbReference>
<keyword evidence="6 9" id="KW-1133">Transmembrane helix</keyword>
<proteinExistence type="inferred from homology"/>
<dbReference type="PANTHER" id="PTHR46988:SF4">
    <property type="entry name" value="ION TRANSPORT DOMAIN-CONTAINING PROTEIN"/>
    <property type="match status" value="1"/>
</dbReference>
<reference evidence="12 13" key="1">
    <citation type="submission" date="2019-03" db="EMBL/GenBank/DDBJ databases">
        <authorList>
            <person name="Gaulin E."/>
            <person name="Dumas B."/>
        </authorList>
    </citation>
    <scope>NUCLEOTIDE SEQUENCE [LARGE SCALE GENOMIC DNA]</scope>
    <source>
        <strain evidence="12">CBS 568.67</strain>
    </source>
</reference>
<protein>
    <submittedName>
        <fullName evidence="12">Aste57867_14483 protein</fullName>
    </submittedName>
</protein>
<organism evidence="12 13">
    <name type="scientific">Aphanomyces stellatus</name>
    <dbReference type="NCBI Taxonomy" id="120398"/>
    <lineage>
        <taxon>Eukaryota</taxon>
        <taxon>Sar</taxon>
        <taxon>Stramenopiles</taxon>
        <taxon>Oomycota</taxon>
        <taxon>Saprolegniomycetes</taxon>
        <taxon>Saprolegniales</taxon>
        <taxon>Verrucalvaceae</taxon>
        <taxon>Aphanomyces</taxon>
    </lineage>
</organism>
<keyword evidence="5" id="KW-0406">Ion transport</keyword>
<dbReference type="OrthoDB" id="416585at2759"/>
<keyword evidence="5" id="KW-0813">Transport</keyword>
<evidence type="ECO:0000313" key="11">
    <source>
        <dbReference type="EMBL" id="KAF0694644.1"/>
    </source>
</evidence>
<dbReference type="Gene3D" id="1.20.120.350">
    <property type="entry name" value="Voltage-gated potassium channels. Chain C"/>
    <property type="match status" value="1"/>
</dbReference>
<evidence type="ECO:0000256" key="9">
    <source>
        <dbReference type="SAM" id="Phobius"/>
    </source>
</evidence>
<evidence type="ECO:0000256" key="1">
    <source>
        <dbReference type="ARBA" id="ARBA00004141"/>
    </source>
</evidence>
<keyword evidence="5" id="KW-0851">Voltage-gated channel</keyword>
<dbReference type="InterPro" id="IPR002048">
    <property type="entry name" value="EF_hand_dom"/>
</dbReference>
<sequence>MMEEDDSGHLLQLSSDDTHKIIEASWLVEDAFRGFSRAHPKSTKAAVHLYKIHHRLAFLRRALVTTLLLLTFVETPYWCQGVWPHPCGDPSDPMTPLTSGMLLLSTPSAVALEAICLLLCVANDALLYAALGHNFLTRFDRICAVGFFLLALANAVVRLVVLDGPSFFAQLAPFLRLAIFMVTFRSIRSTYRKMYLVMAEVHNIMTLVAMYVLFFAWLATILFQDTDEATIMPSYSESAWQFLILLTTANFPDVMMPAYTRARSYALFFVVFVAFGLFFLMNLILAQVFNNFQRIAAAETAQVEKSRAALLTQAFDLLVHVQHSIERTPSPSLRGHRPGTPSPPKASGAPRPASPTKRRQQLGASPPPSPSMFSSDDKSAPPWIDTELAVALCQELSHYNVTNTRMNRKHMQQLVNQLDTDGDGCIQRNRFFDICERMAQFVKTYHKPPSEVEQYWPAVAASHQYQTLCTVVQHRAFEFAVDGLLILNALCIVMEMASTATPPDGGGNPANTTTFGDSGYDVAQVAFSSLYLVEMLLKMTVFGVRDYVHYARNRFDAVITIASLAVDLYAYVPNEFSDHTVPKVLMTFRCVRMLRLFFSIERYRVIISTAFAMVPMGKNLLLVMFCNMNVFALVGHHLFGGLISPGVLGTAAFANSTFAASGYAANNFNDVPSAMVTLFELLVVNNWFVIVEGHVLVTSVWARLFFVGFWLTGVLMTLNLIVASILDAFSKEYALAQDAKHTIQHVPVEVPMSPPQSPRGSPRRASRQLVLQLGPDSNDTRRIA</sequence>
<evidence type="ECO:0000256" key="7">
    <source>
        <dbReference type="ARBA" id="ARBA00023136"/>
    </source>
</evidence>
<evidence type="ECO:0000256" key="4">
    <source>
        <dbReference type="ARBA" id="ARBA00022692"/>
    </source>
</evidence>
<dbReference type="InterPro" id="IPR011992">
    <property type="entry name" value="EF-hand-dom_pair"/>
</dbReference>
<evidence type="ECO:0000256" key="2">
    <source>
        <dbReference type="ARBA" id="ARBA00009286"/>
    </source>
</evidence>
<dbReference type="PROSITE" id="PS50222">
    <property type="entry name" value="EF_HAND_2"/>
    <property type="match status" value="1"/>
</dbReference>
<comment type="subcellular location">
    <subcellularLocation>
        <location evidence="1">Membrane</location>
        <topology evidence="1">Multi-pass membrane protein</topology>
    </subcellularLocation>
</comment>
<dbReference type="EMBL" id="CAADRA010005564">
    <property type="protein sequence ID" value="VFT91305.1"/>
    <property type="molecule type" value="Genomic_DNA"/>
</dbReference>
<dbReference type="PANTHER" id="PTHR46988">
    <property type="entry name" value="TWO PORE CALCIUM CHANNEL PROTEIN 1"/>
    <property type="match status" value="1"/>
</dbReference>